<dbReference type="RefSeq" id="WP_198747101.1">
    <property type="nucleotide sequence ID" value="NZ_JAEHTE010000006.1"/>
</dbReference>
<dbReference type="InterPro" id="IPR029063">
    <property type="entry name" value="SAM-dependent_MTases_sf"/>
</dbReference>
<gene>
    <name evidence="8" type="ORF">JEU22_08655</name>
</gene>
<dbReference type="Gene3D" id="3.40.50.150">
    <property type="entry name" value="Vaccinia Virus protein VP39"/>
    <property type="match status" value="1"/>
</dbReference>
<dbReference type="Proteomes" id="UP000637061">
    <property type="component" value="Unassembled WGS sequence"/>
</dbReference>
<sequence>MPITYGSVCSGIEAATVAWHPLGWRAAWYAEIEPFPSAVLAHHYPDTPNHGDMTRLAAMVLSGKIPAPEVLVGGTPCQAFSVAGMREGLADPRGALTIKYVELLDAIDHVRTKRGEPEATCLWENVPGVLSDKGNAFGCFLGALVGESAELQPPGGKWKDAGCVYGPTRTVAWRVLDAQYFGLAQRRRRVFVVASARAGFDPLEVLFEREGVRRDTPPRRGEGKDIAGTLAARAEGGGFPGTDEALAGYIQPTAFGGGRTGGSIDVAATLVAKGQKCDFEVESFVVHGTQDPDVRVNQAHTLGRNNSMENALLAFSCKDHGADAGDVAPTLRAMGHGASHPNAGGQVAVCITGDITHTLKAEGFDASEDGTGRGQPMVQGGAGVRRLTPRECEWLQGFNGDHTRIPYRGKAADECPDGPRYKAIGNSKAVFVVRWIGQRIQQQLERLA</sequence>
<evidence type="ECO:0000313" key="9">
    <source>
        <dbReference type="Proteomes" id="UP000637061"/>
    </source>
</evidence>
<dbReference type="InterPro" id="IPR050750">
    <property type="entry name" value="C5-MTase"/>
</dbReference>
<dbReference type="GO" id="GO:0032259">
    <property type="term" value="P:methylation"/>
    <property type="evidence" value="ECO:0007669"/>
    <property type="project" value="UniProtKB-KW"/>
</dbReference>
<keyword evidence="3 7" id="KW-0808">Transferase</keyword>
<evidence type="ECO:0000256" key="1">
    <source>
        <dbReference type="ARBA" id="ARBA00011975"/>
    </source>
</evidence>
<dbReference type="InterPro" id="IPR001525">
    <property type="entry name" value="C5_MeTfrase"/>
</dbReference>
<dbReference type="PANTHER" id="PTHR46098:SF1">
    <property type="entry name" value="TRNA (CYTOSINE(38)-C(5))-METHYLTRANSFERASE"/>
    <property type="match status" value="1"/>
</dbReference>
<dbReference type="Pfam" id="PF00145">
    <property type="entry name" value="DNA_methylase"/>
    <property type="match status" value="1"/>
</dbReference>
<dbReference type="SUPFAM" id="SSF53335">
    <property type="entry name" value="S-adenosyl-L-methionine-dependent methyltransferases"/>
    <property type="match status" value="1"/>
</dbReference>
<evidence type="ECO:0000256" key="4">
    <source>
        <dbReference type="ARBA" id="ARBA00022691"/>
    </source>
</evidence>
<reference evidence="8" key="1">
    <citation type="submission" date="2020-12" db="EMBL/GenBank/DDBJ databases">
        <title>Enhanced detection system for hospital associated transmission using whole genome sequencing surveillance.</title>
        <authorList>
            <person name="Harrison L.H."/>
            <person name="Van Tyne D."/>
            <person name="Marsh J.W."/>
            <person name="Griffith M.P."/>
            <person name="Snyder D.J."/>
            <person name="Cooper V.S."/>
            <person name="Mustapha M."/>
        </authorList>
    </citation>
    <scope>NUCLEOTIDE SEQUENCE</scope>
    <source>
        <strain evidence="8">PSB00042</strain>
    </source>
</reference>
<dbReference type="PANTHER" id="PTHR46098">
    <property type="entry name" value="TRNA (CYTOSINE(38)-C(5))-METHYLTRANSFERASE"/>
    <property type="match status" value="1"/>
</dbReference>
<comment type="caution">
    <text evidence="8">The sequence shown here is derived from an EMBL/GenBank/DDBJ whole genome shotgun (WGS) entry which is preliminary data.</text>
</comment>
<proteinExistence type="inferred from homology"/>
<evidence type="ECO:0000313" key="8">
    <source>
        <dbReference type="EMBL" id="MBI6883981.1"/>
    </source>
</evidence>
<dbReference type="GO" id="GO:0009307">
    <property type="term" value="P:DNA restriction-modification system"/>
    <property type="evidence" value="ECO:0007669"/>
    <property type="project" value="UniProtKB-KW"/>
</dbReference>
<dbReference type="PROSITE" id="PS00094">
    <property type="entry name" value="C5_MTASE_1"/>
    <property type="match status" value="1"/>
</dbReference>
<keyword evidence="2 7" id="KW-0489">Methyltransferase</keyword>
<dbReference type="Gene3D" id="3.90.120.10">
    <property type="entry name" value="DNA Methylase, subunit A, domain 2"/>
    <property type="match status" value="1"/>
</dbReference>
<protein>
    <recommendedName>
        <fullName evidence="1">DNA (cytosine-5-)-methyltransferase</fullName>
        <ecNumber evidence="1">2.1.1.37</ecNumber>
    </recommendedName>
</protein>
<keyword evidence="4 7" id="KW-0949">S-adenosyl-L-methionine</keyword>
<accession>A0A8I1EE41</accession>
<dbReference type="PROSITE" id="PS51679">
    <property type="entry name" value="SAM_MT_C5"/>
    <property type="match status" value="1"/>
</dbReference>
<organism evidence="8 9">
    <name type="scientific">Pseudomonas putida</name>
    <name type="common">Arthrobacter siderocapsulatus</name>
    <dbReference type="NCBI Taxonomy" id="303"/>
    <lineage>
        <taxon>Bacteria</taxon>
        <taxon>Pseudomonadati</taxon>
        <taxon>Pseudomonadota</taxon>
        <taxon>Gammaproteobacteria</taxon>
        <taxon>Pseudomonadales</taxon>
        <taxon>Pseudomonadaceae</taxon>
        <taxon>Pseudomonas</taxon>
    </lineage>
</organism>
<name>A0A8I1EE41_PSEPU</name>
<evidence type="ECO:0000256" key="2">
    <source>
        <dbReference type="ARBA" id="ARBA00022603"/>
    </source>
</evidence>
<dbReference type="EC" id="2.1.1.37" evidence="1"/>
<feature type="active site" evidence="7">
    <location>
        <position position="77"/>
    </location>
</feature>
<dbReference type="InterPro" id="IPR018117">
    <property type="entry name" value="C5_DNA_meth_AS"/>
</dbReference>
<evidence type="ECO:0000256" key="5">
    <source>
        <dbReference type="ARBA" id="ARBA00022747"/>
    </source>
</evidence>
<evidence type="ECO:0000256" key="6">
    <source>
        <dbReference type="ARBA" id="ARBA00047422"/>
    </source>
</evidence>
<dbReference type="EMBL" id="JAEHTE010000006">
    <property type="protein sequence ID" value="MBI6883981.1"/>
    <property type="molecule type" value="Genomic_DNA"/>
</dbReference>
<dbReference type="AlphaFoldDB" id="A0A8I1EE41"/>
<comment type="catalytic activity">
    <reaction evidence="6">
        <text>a 2'-deoxycytidine in DNA + S-adenosyl-L-methionine = a 5-methyl-2'-deoxycytidine in DNA + S-adenosyl-L-homocysteine + H(+)</text>
        <dbReference type="Rhea" id="RHEA:13681"/>
        <dbReference type="Rhea" id="RHEA-COMP:11369"/>
        <dbReference type="Rhea" id="RHEA-COMP:11370"/>
        <dbReference type="ChEBI" id="CHEBI:15378"/>
        <dbReference type="ChEBI" id="CHEBI:57856"/>
        <dbReference type="ChEBI" id="CHEBI:59789"/>
        <dbReference type="ChEBI" id="CHEBI:85452"/>
        <dbReference type="ChEBI" id="CHEBI:85454"/>
        <dbReference type="EC" id="2.1.1.37"/>
    </reaction>
</comment>
<evidence type="ECO:0000256" key="7">
    <source>
        <dbReference type="PROSITE-ProRule" id="PRU01016"/>
    </source>
</evidence>
<evidence type="ECO:0000256" key="3">
    <source>
        <dbReference type="ARBA" id="ARBA00022679"/>
    </source>
</evidence>
<dbReference type="GO" id="GO:0003886">
    <property type="term" value="F:DNA (cytosine-5-)-methyltransferase activity"/>
    <property type="evidence" value="ECO:0007669"/>
    <property type="project" value="UniProtKB-EC"/>
</dbReference>
<keyword evidence="5" id="KW-0680">Restriction system</keyword>
<comment type="similarity">
    <text evidence="7">Belongs to the class I-like SAM-binding methyltransferase superfamily. C5-methyltransferase family.</text>
</comment>